<name>A0A2P6SHG0_ROSCH</name>
<evidence type="ECO:0000256" key="1">
    <source>
        <dbReference type="SAM" id="MobiDB-lite"/>
    </source>
</evidence>
<proteinExistence type="predicted"/>
<dbReference type="Gramene" id="PRQ58125">
    <property type="protein sequence ID" value="PRQ58125"/>
    <property type="gene ID" value="RchiOBHm_Chr1g0355821"/>
</dbReference>
<feature type="compositionally biased region" description="Basic and acidic residues" evidence="1">
    <location>
        <begin position="20"/>
        <end position="39"/>
    </location>
</feature>
<dbReference type="Proteomes" id="UP000238479">
    <property type="component" value="Chromosome 1"/>
</dbReference>
<accession>A0A2P6SHG0</accession>
<reference evidence="2 3" key="1">
    <citation type="journal article" date="2018" name="Nat. Genet.">
        <title>The Rosa genome provides new insights in the design of modern roses.</title>
        <authorList>
            <person name="Bendahmane M."/>
        </authorList>
    </citation>
    <scope>NUCLEOTIDE SEQUENCE [LARGE SCALE GENOMIC DNA]</scope>
    <source>
        <strain evidence="3">cv. Old Blush</strain>
    </source>
</reference>
<protein>
    <submittedName>
        <fullName evidence="2">Uncharacterized protein</fullName>
    </submittedName>
</protein>
<sequence length="53" mass="5802">MALVSKGTEVVNEGETVAMEIEHERKEARVRENELRSESVEGGAGVNRSQSES</sequence>
<evidence type="ECO:0000313" key="2">
    <source>
        <dbReference type="EMBL" id="PRQ58125.1"/>
    </source>
</evidence>
<comment type="caution">
    <text evidence="2">The sequence shown here is derived from an EMBL/GenBank/DDBJ whole genome shotgun (WGS) entry which is preliminary data.</text>
</comment>
<evidence type="ECO:0000313" key="3">
    <source>
        <dbReference type="Proteomes" id="UP000238479"/>
    </source>
</evidence>
<dbReference type="EMBL" id="PDCK01000039">
    <property type="protein sequence ID" value="PRQ58125.1"/>
    <property type="molecule type" value="Genomic_DNA"/>
</dbReference>
<organism evidence="2 3">
    <name type="scientific">Rosa chinensis</name>
    <name type="common">China rose</name>
    <dbReference type="NCBI Taxonomy" id="74649"/>
    <lineage>
        <taxon>Eukaryota</taxon>
        <taxon>Viridiplantae</taxon>
        <taxon>Streptophyta</taxon>
        <taxon>Embryophyta</taxon>
        <taxon>Tracheophyta</taxon>
        <taxon>Spermatophyta</taxon>
        <taxon>Magnoliopsida</taxon>
        <taxon>eudicotyledons</taxon>
        <taxon>Gunneridae</taxon>
        <taxon>Pentapetalae</taxon>
        <taxon>rosids</taxon>
        <taxon>fabids</taxon>
        <taxon>Rosales</taxon>
        <taxon>Rosaceae</taxon>
        <taxon>Rosoideae</taxon>
        <taxon>Rosoideae incertae sedis</taxon>
        <taxon>Rosa</taxon>
    </lineage>
</organism>
<dbReference type="AlphaFoldDB" id="A0A2P6SHG0"/>
<keyword evidence="3" id="KW-1185">Reference proteome</keyword>
<gene>
    <name evidence="2" type="ORF">RchiOBHm_Chr1g0355821</name>
</gene>
<feature type="region of interest" description="Disordered" evidence="1">
    <location>
        <begin position="1"/>
        <end position="53"/>
    </location>
</feature>